<protein>
    <recommendedName>
        <fullName evidence="4">Lipoprotein</fullName>
    </recommendedName>
</protein>
<name>A0AAW8MJI9_9PSED</name>
<accession>A0AAW8MJI9</accession>
<sequence>MEDKNKCIAGVLLALIGCLASSVSNAFDEIVNVEIFNATSAVIVPGSDFTWSLAPENAGHSFSVNPGESQELTYYLPQSRAERESFTYTQGARTCHFSFGHIAKASVSDEQAMPYRRWVEAKPAGACVAELLEVEDDDDFVRHGGTRIKFSMN</sequence>
<evidence type="ECO:0000313" key="3">
    <source>
        <dbReference type="Proteomes" id="UP001252613"/>
    </source>
</evidence>
<evidence type="ECO:0000313" key="2">
    <source>
        <dbReference type="EMBL" id="MDR6961850.1"/>
    </source>
</evidence>
<reference evidence="2" key="1">
    <citation type="submission" date="2023-07" db="EMBL/GenBank/DDBJ databases">
        <title>Sorghum-associated microbial communities from plants grown in Nebraska, USA.</title>
        <authorList>
            <person name="Schachtman D."/>
        </authorList>
    </citation>
    <scope>NUCLEOTIDE SEQUENCE</scope>
    <source>
        <strain evidence="2">3432</strain>
    </source>
</reference>
<evidence type="ECO:0000256" key="1">
    <source>
        <dbReference type="SAM" id="SignalP"/>
    </source>
</evidence>
<feature type="signal peptide" evidence="1">
    <location>
        <begin position="1"/>
        <end position="26"/>
    </location>
</feature>
<organism evidence="2 3">
    <name type="scientific">Pseudomonas brassicacearum</name>
    <dbReference type="NCBI Taxonomy" id="930166"/>
    <lineage>
        <taxon>Bacteria</taxon>
        <taxon>Pseudomonadati</taxon>
        <taxon>Pseudomonadota</taxon>
        <taxon>Gammaproteobacteria</taxon>
        <taxon>Pseudomonadales</taxon>
        <taxon>Pseudomonadaceae</taxon>
        <taxon>Pseudomonas</taxon>
    </lineage>
</organism>
<evidence type="ECO:0008006" key="4">
    <source>
        <dbReference type="Google" id="ProtNLM"/>
    </source>
</evidence>
<dbReference type="PROSITE" id="PS51257">
    <property type="entry name" value="PROKAR_LIPOPROTEIN"/>
    <property type="match status" value="1"/>
</dbReference>
<comment type="caution">
    <text evidence="2">The sequence shown here is derived from an EMBL/GenBank/DDBJ whole genome shotgun (WGS) entry which is preliminary data.</text>
</comment>
<keyword evidence="1" id="KW-0732">Signal</keyword>
<dbReference type="EMBL" id="JAVDVC010000020">
    <property type="protein sequence ID" value="MDR6961850.1"/>
    <property type="molecule type" value="Genomic_DNA"/>
</dbReference>
<dbReference type="Proteomes" id="UP001252613">
    <property type="component" value="Unassembled WGS sequence"/>
</dbReference>
<dbReference type="RefSeq" id="WP_310368466.1">
    <property type="nucleotide sequence ID" value="NZ_JAVDVC010000020.1"/>
</dbReference>
<feature type="chain" id="PRO_5043600236" description="Lipoprotein" evidence="1">
    <location>
        <begin position="27"/>
        <end position="153"/>
    </location>
</feature>
<dbReference type="AlphaFoldDB" id="A0AAW8MJI9"/>
<proteinExistence type="predicted"/>
<gene>
    <name evidence="2" type="ORF">J2W43_005865</name>
</gene>